<sequence>MATVALNWVTRTLKKIAQEVPAEGVLSNPAVVKLTTQAAQLQKAIFQIKSPFASQRTSDQGFSLVHPEAHSLCQRNHQPPFHCYQPTTYLHGATNPTLPPPFSTITDSITNAALKPGTKWGFSIYRCDYQDDPTWQRMLQLIHHDIAGSLELNRRLDLLLHHELIIHNDRTQSNGATSHQVRDHFRTWAAEEMTRRLVTPNPGDLDLMLKGSRDDPGPEWFHSARYNFCLMVDALCLESLDRMHFPVVKFVWKQWGNLDAEERNQPVHEVWEDGVTDQEEEDVGWMYMSVLECVD</sequence>
<accession>A0A319DIX7</accession>
<dbReference type="OrthoDB" id="4424523at2759"/>
<keyword evidence="2" id="KW-1185">Reference proteome</keyword>
<protein>
    <submittedName>
        <fullName evidence="1">Uncharacterized protein</fullName>
    </submittedName>
</protein>
<gene>
    <name evidence="1" type="ORF">BO71DRAFT_466894</name>
</gene>
<reference evidence="1 2" key="1">
    <citation type="submission" date="2018-02" db="EMBL/GenBank/DDBJ databases">
        <title>The genomes of Aspergillus section Nigri reveals drivers in fungal speciation.</title>
        <authorList>
            <consortium name="DOE Joint Genome Institute"/>
            <person name="Vesth T.C."/>
            <person name="Nybo J."/>
            <person name="Theobald S."/>
            <person name="Brandl J."/>
            <person name="Frisvad J.C."/>
            <person name="Nielsen K.F."/>
            <person name="Lyhne E.K."/>
            <person name="Kogle M.E."/>
            <person name="Kuo A."/>
            <person name="Riley R."/>
            <person name="Clum A."/>
            <person name="Nolan M."/>
            <person name="Lipzen A."/>
            <person name="Salamov A."/>
            <person name="Henrissat B."/>
            <person name="Wiebenga A."/>
            <person name="De vries R.P."/>
            <person name="Grigoriev I.V."/>
            <person name="Mortensen U.H."/>
            <person name="Andersen M.R."/>
            <person name="Baker S.E."/>
        </authorList>
    </citation>
    <scope>NUCLEOTIDE SEQUENCE [LARGE SCALE GENOMIC DNA]</scope>
    <source>
        <strain evidence="1 2">CBS 707.79</strain>
    </source>
</reference>
<dbReference type="Proteomes" id="UP000247810">
    <property type="component" value="Unassembled WGS sequence"/>
</dbReference>
<organism evidence="1 2">
    <name type="scientific">Aspergillus ellipticus CBS 707.79</name>
    <dbReference type="NCBI Taxonomy" id="1448320"/>
    <lineage>
        <taxon>Eukaryota</taxon>
        <taxon>Fungi</taxon>
        <taxon>Dikarya</taxon>
        <taxon>Ascomycota</taxon>
        <taxon>Pezizomycotina</taxon>
        <taxon>Eurotiomycetes</taxon>
        <taxon>Eurotiomycetidae</taxon>
        <taxon>Eurotiales</taxon>
        <taxon>Aspergillaceae</taxon>
        <taxon>Aspergillus</taxon>
        <taxon>Aspergillus subgen. Circumdati</taxon>
    </lineage>
</organism>
<name>A0A319DIX7_9EURO</name>
<dbReference type="EMBL" id="KZ825823">
    <property type="protein sequence ID" value="PYH97516.1"/>
    <property type="molecule type" value="Genomic_DNA"/>
</dbReference>
<evidence type="ECO:0000313" key="1">
    <source>
        <dbReference type="EMBL" id="PYH97516.1"/>
    </source>
</evidence>
<dbReference type="AlphaFoldDB" id="A0A319DIX7"/>
<proteinExistence type="predicted"/>
<dbReference type="VEuPathDB" id="FungiDB:BO71DRAFT_466894"/>
<evidence type="ECO:0000313" key="2">
    <source>
        <dbReference type="Proteomes" id="UP000247810"/>
    </source>
</evidence>
<dbReference type="STRING" id="1448320.A0A319DIX7"/>